<organism evidence="7">
    <name type="scientific">Lygus hesperus</name>
    <name type="common">Western plant bug</name>
    <dbReference type="NCBI Taxonomy" id="30085"/>
    <lineage>
        <taxon>Eukaryota</taxon>
        <taxon>Metazoa</taxon>
        <taxon>Ecdysozoa</taxon>
        <taxon>Arthropoda</taxon>
        <taxon>Hexapoda</taxon>
        <taxon>Insecta</taxon>
        <taxon>Pterygota</taxon>
        <taxon>Neoptera</taxon>
        <taxon>Paraneoptera</taxon>
        <taxon>Hemiptera</taxon>
        <taxon>Heteroptera</taxon>
        <taxon>Panheteroptera</taxon>
        <taxon>Cimicomorpha</taxon>
        <taxon>Miridae</taxon>
        <taxon>Mirini</taxon>
        <taxon>Lygus</taxon>
    </lineage>
</organism>
<dbReference type="PANTHER" id="PTHR43142">
    <property type="entry name" value="CARBOXYLIC ESTER HYDROLASE"/>
    <property type="match status" value="1"/>
</dbReference>
<dbReference type="InterPro" id="IPR002018">
    <property type="entry name" value="CarbesteraseB"/>
</dbReference>
<dbReference type="Gene3D" id="3.40.50.1820">
    <property type="entry name" value="alpha/beta hydrolase"/>
    <property type="match status" value="1"/>
</dbReference>
<dbReference type="ESTHER" id="lyghe-a0a0a9wss6">
    <property type="family name" value="Carb_B_Arthropoda"/>
</dbReference>
<evidence type="ECO:0000259" key="6">
    <source>
        <dbReference type="Pfam" id="PF00135"/>
    </source>
</evidence>
<proteinExistence type="inferred from homology"/>
<evidence type="ECO:0000313" key="7">
    <source>
        <dbReference type="EMBL" id="JAG61311.1"/>
    </source>
</evidence>
<evidence type="ECO:0000256" key="2">
    <source>
        <dbReference type="ARBA" id="ARBA00022487"/>
    </source>
</evidence>
<dbReference type="PROSITE" id="PS00122">
    <property type="entry name" value="CARBOXYLESTERASE_B_1"/>
    <property type="match status" value="1"/>
</dbReference>
<evidence type="ECO:0000256" key="5">
    <source>
        <dbReference type="RuleBase" id="RU361235"/>
    </source>
</evidence>
<sequence length="551" mass="61657">VDILVSKSVNDGAKNVTCAFGGSQPGAKFSDRISYNIHAKSSPGIVVKTPLGTVSGWERVSRDGRPYLAWTRVPYAQPPVGKLRLMAPKPAQPWTGVLNATGTMPHCMQLPQGQEDCLYLNVFRPKIPTDNMPVLVYVHGGGFQTGSAEAPENADYIMDEDVILVCIHYRLNGFGFMTLGDTTMPGNFGLKDQAMAMKWIKQNIASFGGNPESITVFGVSAGGASAHYLLKSPVCDDIVSRAVSDSGTINHIWSMGTVDFEKQSTMAVSKDVGCTSEDHNEILTCLQGIPASQLLSAITRHYPDDPSRLTYLPVIEPEDADDAFMTEDLSLRPSNKPWITSTTNGEYLLFANSTNQPFYVRLQQNLTGYLREWILTHNDDPMMVNESATMLEVDYFPDRLRIDNMKQEFAKMTGDDWFVFPAVVNMMHRGPKWMYRFEYKGEYSGIDPATGKTWTPPNVAGHAEEWLFYFNSQPTKQNAADKAVSKRLIKYLVNFAYYDNPTPPGSSYTWNQFTHNEVLRITSQGDYQGDYYFFQPIKNIADKLIYILGWN</sequence>
<dbReference type="InterPro" id="IPR019819">
    <property type="entry name" value="Carboxylesterase_B_CS"/>
</dbReference>
<keyword evidence="2" id="KW-0719">Serine esterase</keyword>
<dbReference type="GO" id="GO:0052689">
    <property type="term" value="F:carboxylic ester hydrolase activity"/>
    <property type="evidence" value="ECO:0007669"/>
    <property type="project" value="UniProtKB-KW"/>
</dbReference>
<dbReference type="PANTHER" id="PTHR43142:SF1">
    <property type="entry name" value="CARBOXYLIC ESTER HYDROLASE"/>
    <property type="match status" value="1"/>
</dbReference>
<dbReference type="PROSITE" id="PS00941">
    <property type="entry name" value="CARBOXYLESTERASE_B_2"/>
    <property type="match status" value="1"/>
</dbReference>
<feature type="domain" description="Carboxylesterase type B" evidence="6">
    <location>
        <begin position="46"/>
        <end position="525"/>
    </location>
</feature>
<dbReference type="AlphaFoldDB" id="A0A0K8T7B9"/>
<comment type="similarity">
    <text evidence="1 5">Belongs to the type-B carboxylesterase/lipase family.</text>
</comment>
<reference evidence="7" key="1">
    <citation type="submission" date="2014-09" db="EMBL/GenBank/DDBJ databases">
        <authorList>
            <person name="Magalhaes I.L.F."/>
            <person name="Oliveira U."/>
            <person name="Santos F.R."/>
            <person name="Vidigal T.H.D.A."/>
            <person name="Brescovit A.D."/>
            <person name="Santos A.J."/>
        </authorList>
    </citation>
    <scope>NUCLEOTIDE SEQUENCE</scope>
</reference>
<dbReference type="EMBL" id="GBRD01004510">
    <property type="protein sequence ID" value="JAG61311.1"/>
    <property type="molecule type" value="Transcribed_RNA"/>
</dbReference>
<dbReference type="InterPro" id="IPR019826">
    <property type="entry name" value="Carboxylesterase_B_AS"/>
</dbReference>
<dbReference type="Pfam" id="PF00135">
    <property type="entry name" value="COesterase"/>
    <property type="match status" value="1"/>
</dbReference>
<feature type="non-terminal residue" evidence="7">
    <location>
        <position position="1"/>
    </location>
</feature>
<name>A0A0K8T7B9_LYGHE</name>
<evidence type="ECO:0000256" key="3">
    <source>
        <dbReference type="ARBA" id="ARBA00022801"/>
    </source>
</evidence>
<protein>
    <recommendedName>
        <fullName evidence="5">Carboxylic ester hydrolase</fullName>
        <ecNumber evidence="5">3.1.1.-</ecNumber>
    </recommendedName>
</protein>
<dbReference type="EMBL" id="GBRD01004511">
    <property type="protein sequence ID" value="JAG61310.1"/>
    <property type="molecule type" value="Transcribed_RNA"/>
</dbReference>
<evidence type="ECO:0000256" key="4">
    <source>
        <dbReference type="ARBA" id="ARBA00023180"/>
    </source>
</evidence>
<accession>A0A0K8T7B9</accession>
<dbReference type="InterPro" id="IPR029058">
    <property type="entry name" value="AB_hydrolase_fold"/>
</dbReference>
<evidence type="ECO:0000256" key="1">
    <source>
        <dbReference type="ARBA" id="ARBA00005964"/>
    </source>
</evidence>
<keyword evidence="3 5" id="KW-0378">Hydrolase</keyword>
<dbReference type="EC" id="3.1.1.-" evidence="5"/>
<keyword evidence="4" id="KW-0325">Glycoprotein</keyword>
<dbReference type="SUPFAM" id="SSF53474">
    <property type="entry name" value="alpha/beta-Hydrolases"/>
    <property type="match status" value="1"/>
</dbReference>